<name>A0AA86YUV1_PROST</name>
<dbReference type="Pfam" id="PF00078">
    <property type="entry name" value="RVT_1"/>
    <property type="match status" value="1"/>
</dbReference>
<evidence type="ECO:0000313" key="3">
    <source>
        <dbReference type="Proteomes" id="UP000004506"/>
    </source>
</evidence>
<organism evidence="2 3">
    <name type="scientific">Providencia stuartii ATCC 25827</name>
    <dbReference type="NCBI Taxonomy" id="471874"/>
    <lineage>
        <taxon>Bacteria</taxon>
        <taxon>Pseudomonadati</taxon>
        <taxon>Pseudomonadota</taxon>
        <taxon>Gammaproteobacteria</taxon>
        <taxon>Enterobacterales</taxon>
        <taxon>Morganellaceae</taxon>
        <taxon>Providencia</taxon>
    </lineage>
</organism>
<dbReference type="InterPro" id="IPR000477">
    <property type="entry name" value="RT_dom"/>
</dbReference>
<evidence type="ECO:0000259" key="1">
    <source>
        <dbReference type="PROSITE" id="PS50878"/>
    </source>
</evidence>
<gene>
    <name evidence="2" type="ORF">PROSTU_04858</name>
</gene>
<dbReference type="Proteomes" id="UP000004506">
    <property type="component" value="Unassembled WGS sequence"/>
</dbReference>
<dbReference type="PROSITE" id="PS50878">
    <property type="entry name" value="RT_POL"/>
    <property type="match status" value="1"/>
</dbReference>
<reference evidence="2 3" key="3">
    <citation type="submission" date="2008-05" db="EMBL/GenBank/DDBJ databases">
        <authorList>
            <person name="Fulton L."/>
            <person name="Clifton S."/>
            <person name="Fulton B."/>
            <person name="Xu J."/>
            <person name="Minx P."/>
            <person name="Pepin K.H."/>
            <person name="Johnson M."/>
            <person name="Thiruvilangam P."/>
            <person name="Bhonagiri V."/>
            <person name="Nash W.E."/>
            <person name="Mardis E.R."/>
            <person name="Wilson R.K."/>
        </authorList>
    </citation>
    <scope>NUCLEOTIDE SEQUENCE [LARGE SCALE GENOMIC DNA]</scope>
    <source>
        <strain evidence="2 3">ATCC 25827</strain>
    </source>
</reference>
<dbReference type="SUPFAM" id="SSF56672">
    <property type="entry name" value="DNA/RNA polymerases"/>
    <property type="match status" value="1"/>
</dbReference>
<protein>
    <recommendedName>
        <fullName evidence="1">Reverse transcriptase domain-containing protein</fullName>
    </recommendedName>
</protein>
<sequence length="69" mass="8311">MAAVHLTEMDQYFAQKRVHYVRYMDDFVLLTRTRGQLRKAIRQLNQWFASFGFRQHPDKTFIGRVSKGF</sequence>
<feature type="non-terminal residue" evidence="2">
    <location>
        <position position="69"/>
    </location>
</feature>
<dbReference type="RefSeq" id="WP_004927503.1">
    <property type="nucleotide sequence ID" value="NZ_DS607684.1"/>
</dbReference>
<accession>A0AA86YUV1</accession>
<proteinExistence type="predicted"/>
<dbReference type="InterPro" id="IPR043502">
    <property type="entry name" value="DNA/RNA_pol_sf"/>
</dbReference>
<dbReference type="EMBL" id="ABJD02000120">
    <property type="protein sequence ID" value="EDU57234.1"/>
    <property type="molecule type" value="Genomic_DNA"/>
</dbReference>
<reference evidence="3" key="2">
    <citation type="submission" date="2008-04" db="EMBL/GenBank/DDBJ databases">
        <title>Draft genome sequence of Providencia stuartii(ATCC 25827).</title>
        <authorList>
            <person name="Sudarsanam P."/>
            <person name="Ley R."/>
            <person name="Guruge J."/>
            <person name="Turnbaugh P.J."/>
            <person name="Mahowald M."/>
            <person name="Liep D."/>
            <person name="Gordon J."/>
        </authorList>
    </citation>
    <scope>NUCLEOTIDE SEQUENCE [LARGE SCALE GENOMIC DNA]</scope>
    <source>
        <strain evidence="3">ATCC 25827</strain>
    </source>
</reference>
<dbReference type="AlphaFoldDB" id="A0AA86YUV1"/>
<comment type="caution">
    <text evidence="2">The sequence shown here is derived from an EMBL/GenBank/DDBJ whole genome shotgun (WGS) entry which is preliminary data.</text>
</comment>
<feature type="domain" description="Reverse transcriptase" evidence="1">
    <location>
        <begin position="1"/>
        <end position="69"/>
    </location>
</feature>
<evidence type="ECO:0000313" key="2">
    <source>
        <dbReference type="EMBL" id="EDU57234.1"/>
    </source>
</evidence>
<reference evidence="3" key="1">
    <citation type="submission" date="2008-04" db="EMBL/GenBank/DDBJ databases">
        <title>Draft genome sequence of Providencia stuartii (ATCC 25827).</title>
        <authorList>
            <person name="Sudarsanam P."/>
            <person name="Ley R."/>
            <person name="Guruge J."/>
            <person name="Turnbaugh P.J."/>
            <person name="Mahowald M."/>
            <person name="Liep D."/>
            <person name="Gordon J."/>
        </authorList>
    </citation>
    <scope>NUCLEOTIDE SEQUENCE [LARGE SCALE GENOMIC DNA]</scope>
    <source>
        <strain evidence="3">ATCC 25827</strain>
    </source>
</reference>